<evidence type="ECO:0000313" key="12">
    <source>
        <dbReference type="Proteomes" id="UP000515480"/>
    </source>
</evidence>
<evidence type="ECO:0000256" key="7">
    <source>
        <dbReference type="ARBA" id="ARBA00022741"/>
    </source>
</evidence>
<name>A0A7G7VHP6_9FIRM</name>
<evidence type="ECO:0000256" key="9">
    <source>
        <dbReference type="ARBA" id="ARBA00022842"/>
    </source>
</evidence>
<dbReference type="Proteomes" id="UP000515480">
    <property type="component" value="Chromosome"/>
</dbReference>
<dbReference type="RefSeq" id="WP_185979805.1">
    <property type="nucleotide sequence ID" value="NZ_CP060204.1"/>
</dbReference>
<keyword evidence="5" id="KW-0819">tRNA processing</keyword>
<comment type="similarity">
    <text evidence="2">Belongs to the TsaE family.</text>
</comment>
<evidence type="ECO:0000256" key="10">
    <source>
        <dbReference type="ARBA" id="ARBA00032441"/>
    </source>
</evidence>
<dbReference type="KEGG" id="stim:H1B31_06985"/>
<dbReference type="InterPro" id="IPR027417">
    <property type="entry name" value="P-loop_NTPase"/>
</dbReference>
<keyword evidence="7" id="KW-0547">Nucleotide-binding</keyword>
<protein>
    <recommendedName>
        <fullName evidence="3">tRNA threonylcarbamoyladenosine biosynthesis protein TsaE</fullName>
    </recommendedName>
    <alternativeName>
        <fullName evidence="10">t(6)A37 threonylcarbamoyladenosine biosynthesis protein TsaE</fullName>
    </alternativeName>
</protein>
<keyword evidence="12" id="KW-1185">Reference proteome</keyword>
<dbReference type="GO" id="GO:0005737">
    <property type="term" value="C:cytoplasm"/>
    <property type="evidence" value="ECO:0007669"/>
    <property type="project" value="UniProtKB-SubCell"/>
</dbReference>
<dbReference type="PANTHER" id="PTHR33540">
    <property type="entry name" value="TRNA THREONYLCARBAMOYLADENOSINE BIOSYNTHESIS PROTEIN TSAE"/>
    <property type="match status" value="1"/>
</dbReference>
<dbReference type="GO" id="GO:0046872">
    <property type="term" value="F:metal ion binding"/>
    <property type="evidence" value="ECO:0007669"/>
    <property type="project" value="UniProtKB-KW"/>
</dbReference>
<dbReference type="AlphaFoldDB" id="A0A7G7VHP6"/>
<keyword evidence="9" id="KW-0460">Magnesium</keyword>
<evidence type="ECO:0000256" key="2">
    <source>
        <dbReference type="ARBA" id="ARBA00007599"/>
    </source>
</evidence>
<dbReference type="EMBL" id="CP060204">
    <property type="protein sequence ID" value="QNH53639.1"/>
    <property type="molecule type" value="Genomic_DNA"/>
</dbReference>
<dbReference type="NCBIfam" id="TIGR00150">
    <property type="entry name" value="T6A_YjeE"/>
    <property type="match status" value="1"/>
</dbReference>
<evidence type="ECO:0000256" key="8">
    <source>
        <dbReference type="ARBA" id="ARBA00022840"/>
    </source>
</evidence>
<accession>A0A7G7VHP6</accession>
<keyword evidence="6" id="KW-0479">Metal-binding</keyword>
<keyword evidence="11" id="KW-0808">Transferase</keyword>
<reference evidence="11 12" key="1">
    <citation type="submission" date="2020-07" db="EMBL/GenBank/DDBJ databases">
        <title>Complete genome and description of Selenomonas timonensis sp. nov., a new bacterium isolated from a gingivitis subject.</title>
        <authorList>
            <person name="Antezack A."/>
        </authorList>
    </citation>
    <scope>NUCLEOTIDE SEQUENCE [LARGE SCALE GENOMIC DNA]</scope>
    <source>
        <strain evidence="11 12">Marseille-Q3039</strain>
    </source>
</reference>
<keyword evidence="8" id="KW-0067">ATP-binding</keyword>
<dbReference type="PANTHER" id="PTHR33540:SF2">
    <property type="entry name" value="TRNA THREONYLCARBAMOYLADENOSINE BIOSYNTHESIS PROTEIN TSAE"/>
    <property type="match status" value="1"/>
</dbReference>
<keyword evidence="4" id="KW-0963">Cytoplasm</keyword>
<evidence type="ECO:0000256" key="4">
    <source>
        <dbReference type="ARBA" id="ARBA00022490"/>
    </source>
</evidence>
<evidence type="ECO:0000256" key="3">
    <source>
        <dbReference type="ARBA" id="ARBA00019010"/>
    </source>
</evidence>
<dbReference type="GO" id="GO:0016740">
    <property type="term" value="F:transferase activity"/>
    <property type="evidence" value="ECO:0007669"/>
    <property type="project" value="UniProtKB-KW"/>
</dbReference>
<evidence type="ECO:0000256" key="1">
    <source>
        <dbReference type="ARBA" id="ARBA00004496"/>
    </source>
</evidence>
<evidence type="ECO:0000256" key="6">
    <source>
        <dbReference type="ARBA" id="ARBA00022723"/>
    </source>
</evidence>
<dbReference type="GO" id="GO:0005524">
    <property type="term" value="F:ATP binding"/>
    <property type="evidence" value="ECO:0007669"/>
    <property type="project" value="UniProtKB-KW"/>
</dbReference>
<sequence>MLTCITHSPEETAHLAGTIGKIIHEGTVICLDGELGVGKTLFVRALARTLGVESDVTSPTFNIMNIYEAACPIVHFDLYRIESEEELEDIGFYEYVEATEGIVLIEWAEKFPDAMPEDRVQVNIAALDGEERQFTFAAEGELSTALLEELSDIVNPEH</sequence>
<dbReference type="InterPro" id="IPR003442">
    <property type="entry name" value="T6A_TsaE"/>
</dbReference>
<dbReference type="SUPFAM" id="SSF52540">
    <property type="entry name" value="P-loop containing nucleoside triphosphate hydrolases"/>
    <property type="match status" value="1"/>
</dbReference>
<dbReference type="GO" id="GO:0002949">
    <property type="term" value="P:tRNA threonylcarbamoyladenosine modification"/>
    <property type="evidence" value="ECO:0007669"/>
    <property type="project" value="InterPro"/>
</dbReference>
<evidence type="ECO:0000256" key="5">
    <source>
        <dbReference type="ARBA" id="ARBA00022694"/>
    </source>
</evidence>
<organism evidence="11 12">
    <name type="scientific">Selenomonas timonae</name>
    <dbReference type="NCBI Taxonomy" id="2754044"/>
    <lineage>
        <taxon>Bacteria</taxon>
        <taxon>Bacillati</taxon>
        <taxon>Bacillota</taxon>
        <taxon>Negativicutes</taxon>
        <taxon>Selenomonadales</taxon>
        <taxon>Selenomonadaceae</taxon>
        <taxon>Selenomonas</taxon>
    </lineage>
</organism>
<dbReference type="Gene3D" id="3.40.50.300">
    <property type="entry name" value="P-loop containing nucleotide triphosphate hydrolases"/>
    <property type="match status" value="1"/>
</dbReference>
<evidence type="ECO:0000313" key="11">
    <source>
        <dbReference type="EMBL" id="QNH53639.1"/>
    </source>
</evidence>
<gene>
    <name evidence="11" type="primary">tsaE</name>
    <name evidence="11" type="ORF">H1B31_06985</name>
</gene>
<proteinExistence type="inferred from homology"/>
<comment type="subcellular location">
    <subcellularLocation>
        <location evidence="1">Cytoplasm</location>
    </subcellularLocation>
</comment>
<dbReference type="Pfam" id="PF02367">
    <property type="entry name" value="TsaE"/>
    <property type="match status" value="1"/>
</dbReference>